<evidence type="ECO:0000256" key="4">
    <source>
        <dbReference type="ARBA" id="ARBA00022730"/>
    </source>
</evidence>
<dbReference type="NCBIfam" id="TIGR00061">
    <property type="entry name" value="L21"/>
    <property type="match status" value="1"/>
</dbReference>
<dbReference type="Pfam" id="PF00829">
    <property type="entry name" value="Ribosomal_L21p"/>
    <property type="match status" value="1"/>
</dbReference>
<evidence type="ECO:0000256" key="6">
    <source>
        <dbReference type="ARBA" id="ARBA00022980"/>
    </source>
</evidence>
<dbReference type="PANTHER" id="PTHR21349:SF7">
    <property type="entry name" value="LARGE RIBOSOMAL SUBUNIT PROTEIN BL21C"/>
    <property type="match status" value="1"/>
</dbReference>
<keyword evidence="6" id="KW-0689">Ribosomal protein</keyword>
<keyword evidence="7" id="KW-0687">Ribonucleoprotein</keyword>
<reference evidence="8" key="1">
    <citation type="submission" date="2021-01" db="EMBL/GenBank/DDBJ databases">
        <authorList>
            <person name="Corre E."/>
            <person name="Pelletier E."/>
            <person name="Niang G."/>
            <person name="Scheremetjew M."/>
            <person name="Finn R."/>
            <person name="Kale V."/>
            <person name="Holt S."/>
            <person name="Cochrane G."/>
            <person name="Meng A."/>
            <person name="Brown T."/>
            <person name="Cohen L."/>
        </authorList>
    </citation>
    <scope>NUCLEOTIDE SEQUENCE</scope>
    <source>
        <strain evidence="8">PLY429</strain>
    </source>
</reference>
<dbReference type="GO" id="GO:0005762">
    <property type="term" value="C:mitochondrial large ribosomal subunit"/>
    <property type="evidence" value="ECO:0007669"/>
    <property type="project" value="TreeGrafter"/>
</dbReference>
<dbReference type="EMBL" id="HBGG01011502">
    <property type="protein sequence ID" value="CAD9203623.1"/>
    <property type="molecule type" value="Transcribed_RNA"/>
</dbReference>
<organism evidence="8">
    <name type="scientific">Tetraselmis chuii</name>
    <dbReference type="NCBI Taxonomy" id="63592"/>
    <lineage>
        <taxon>Eukaryota</taxon>
        <taxon>Viridiplantae</taxon>
        <taxon>Chlorophyta</taxon>
        <taxon>core chlorophytes</taxon>
        <taxon>Chlorodendrophyceae</taxon>
        <taxon>Chlorodendrales</taxon>
        <taxon>Chlorodendraceae</taxon>
        <taxon>Tetraselmis</taxon>
    </lineage>
</organism>
<keyword evidence="3" id="KW-0934">Plastid</keyword>
<dbReference type="GO" id="GO:0009536">
    <property type="term" value="C:plastid"/>
    <property type="evidence" value="ECO:0007669"/>
    <property type="project" value="UniProtKB-SubCell"/>
</dbReference>
<accession>A0A7S1SNN5</accession>
<dbReference type="InterPro" id="IPR036164">
    <property type="entry name" value="bL21-like_sf"/>
</dbReference>
<dbReference type="PANTHER" id="PTHR21349">
    <property type="entry name" value="50S RIBOSOMAL PROTEIN L21"/>
    <property type="match status" value="1"/>
</dbReference>
<name>A0A7S1SNN5_9CHLO</name>
<dbReference type="HAMAP" id="MF_01363">
    <property type="entry name" value="Ribosomal_bL21"/>
    <property type="match status" value="1"/>
</dbReference>
<keyword evidence="4" id="KW-0699">rRNA-binding</keyword>
<dbReference type="InterPro" id="IPR001787">
    <property type="entry name" value="Ribosomal_bL21"/>
</dbReference>
<evidence type="ECO:0000256" key="2">
    <source>
        <dbReference type="ARBA" id="ARBA00008563"/>
    </source>
</evidence>
<dbReference type="GO" id="GO:0006412">
    <property type="term" value="P:translation"/>
    <property type="evidence" value="ECO:0007669"/>
    <property type="project" value="InterPro"/>
</dbReference>
<comment type="subcellular location">
    <subcellularLocation>
        <location evidence="1">Plastid</location>
    </subcellularLocation>
</comment>
<comment type="similarity">
    <text evidence="2">Belongs to the bacterial ribosomal protein bL21 family.</text>
</comment>
<dbReference type="SUPFAM" id="SSF141091">
    <property type="entry name" value="L21p-like"/>
    <property type="match status" value="1"/>
</dbReference>
<dbReference type="InterPro" id="IPR028909">
    <property type="entry name" value="bL21-like"/>
</dbReference>
<evidence type="ECO:0000256" key="3">
    <source>
        <dbReference type="ARBA" id="ARBA00022640"/>
    </source>
</evidence>
<dbReference type="InterPro" id="IPR018258">
    <property type="entry name" value="Ribosomal_bL21_CS"/>
</dbReference>
<keyword evidence="5" id="KW-0694">RNA-binding</keyword>
<dbReference type="PROSITE" id="PS01169">
    <property type="entry name" value="RIBOSOMAL_L21"/>
    <property type="match status" value="1"/>
</dbReference>
<evidence type="ECO:0000256" key="7">
    <source>
        <dbReference type="ARBA" id="ARBA00023274"/>
    </source>
</evidence>
<dbReference type="GO" id="GO:0019843">
    <property type="term" value="F:rRNA binding"/>
    <property type="evidence" value="ECO:0007669"/>
    <property type="project" value="UniProtKB-KW"/>
</dbReference>
<dbReference type="AlphaFoldDB" id="A0A7S1SNN5"/>
<proteinExistence type="inferred from homology"/>
<evidence type="ECO:0000256" key="1">
    <source>
        <dbReference type="ARBA" id="ARBA00004474"/>
    </source>
</evidence>
<dbReference type="GO" id="GO:0003735">
    <property type="term" value="F:structural constituent of ribosome"/>
    <property type="evidence" value="ECO:0007669"/>
    <property type="project" value="InterPro"/>
</dbReference>
<protein>
    <submittedName>
        <fullName evidence="8">Uncharacterized protein</fullName>
    </submittedName>
</protein>
<gene>
    <name evidence="8" type="ORF">TCHU04912_LOCUS5858</name>
</gene>
<sequence>MAAATMSLRASLSTGRPVSRGGAPASLAAPVTAPALRFAAPATQRSQSVRAARPGIVYAATASADSPSYVSTSTKYAIVEVAGQQIIVEEGRWYSCNRLEAAPGSKIQLGRVLAARNEGDFMVGQPYLENVTVEAEVMEELKGPKILVYKMKPKKHYRRMAGHRQSLSKFKVTKISV</sequence>
<evidence type="ECO:0000313" key="8">
    <source>
        <dbReference type="EMBL" id="CAD9203623.1"/>
    </source>
</evidence>
<evidence type="ECO:0000256" key="5">
    <source>
        <dbReference type="ARBA" id="ARBA00022884"/>
    </source>
</evidence>